<organism evidence="1">
    <name type="scientific">marine metagenome</name>
    <dbReference type="NCBI Taxonomy" id="408172"/>
    <lineage>
        <taxon>unclassified sequences</taxon>
        <taxon>metagenomes</taxon>
        <taxon>ecological metagenomes</taxon>
    </lineage>
</organism>
<dbReference type="NCBIfam" id="TIGR00082">
    <property type="entry name" value="rbfA"/>
    <property type="match status" value="1"/>
</dbReference>
<sequence length="119" mass="13620">MYNRMDSINSLLKKEISRVILEEVKDHRLAQVVSIVSVSTSRNMQNATAHVTVMGDIKAKKDTISGLNSASRFIQRMLRKDLSIKYIPNIRFVLDESWDEADKIRNIIDSISIETPDNK</sequence>
<dbReference type="PANTHER" id="PTHR33515:SF1">
    <property type="entry name" value="RIBOSOME-BINDING FACTOR A, CHLOROPLASTIC-RELATED"/>
    <property type="match status" value="1"/>
</dbReference>
<evidence type="ECO:0008006" key="2">
    <source>
        <dbReference type="Google" id="ProtNLM"/>
    </source>
</evidence>
<dbReference type="InterPro" id="IPR000238">
    <property type="entry name" value="RbfA"/>
</dbReference>
<dbReference type="AlphaFoldDB" id="A0A382FD57"/>
<accession>A0A382FD57</accession>
<dbReference type="Gene3D" id="3.30.300.20">
    <property type="match status" value="1"/>
</dbReference>
<dbReference type="SUPFAM" id="SSF89919">
    <property type="entry name" value="Ribosome-binding factor A, RbfA"/>
    <property type="match status" value="1"/>
</dbReference>
<dbReference type="GO" id="GO:0006364">
    <property type="term" value="P:rRNA processing"/>
    <property type="evidence" value="ECO:0007669"/>
    <property type="project" value="InterPro"/>
</dbReference>
<gene>
    <name evidence="1" type="ORF">METZ01_LOCUS213453</name>
</gene>
<dbReference type="PROSITE" id="PS01319">
    <property type="entry name" value="RBFA"/>
    <property type="match status" value="1"/>
</dbReference>
<dbReference type="InterPro" id="IPR015946">
    <property type="entry name" value="KH_dom-like_a/b"/>
</dbReference>
<protein>
    <recommendedName>
        <fullName evidence="2">Ribosome-binding factor A</fullName>
    </recommendedName>
</protein>
<dbReference type="GO" id="GO:0043024">
    <property type="term" value="F:ribosomal small subunit binding"/>
    <property type="evidence" value="ECO:0007669"/>
    <property type="project" value="TreeGrafter"/>
</dbReference>
<dbReference type="Pfam" id="PF02033">
    <property type="entry name" value="RBFA"/>
    <property type="match status" value="1"/>
</dbReference>
<dbReference type="PANTHER" id="PTHR33515">
    <property type="entry name" value="RIBOSOME-BINDING FACTOR A, CHLOROPLASTIC-RELATED"/>
    <property type="match status" value="1"/>
</dbReference>
<dbReference type="EMBL" id="UINC01049166">
    <property type="protein sequence ID" value="SVB60599.1"/>
    <property type="molecule type" value="Genomic_DNA"/>
</dbReference>
<reference evidence="1" key="1">
    <citation type="submission" date="2018-05" db="EMBL/GenBank/DDBJ databases">
        <authorList>
            <person name="Lanie J.A."/>
            <person name="Ng W.-L."/>
            <person name="Kazmierczak K.M."/>
            <person name="Andrzejewski T.M."/>
            <person name="Davidsen T.M."/>
            <person name="Wayne K.J."/>
            <person name="Tettelin H."/>
            <person name="Glass J.I."/>
            <person name="Rusch D."/>
            <person name="Podicherti R."/>
            <person name="Tsui H.-C.T."/>
            <person name="Winkler M.E."/>
        </authorList>
    </citation>
    <scope>NUCLEOTIDE SEQUENCE</scope>
</reference>
<evidence type="ECO:0000313" key="1">
    <source>
        <dbReference type="EMBL" id="SVB60599.1"/>
    </source>
</evidence>
<dbReference type="InterPro" id="IPR020053">
    <property type="entry name" value="Ribosome-bd_factorA_CS"/>
</dbReference>
<dbReference type="HAMAP" id="MF_00003">
    <property type="entry name" value="RbfA"/>
    <property type="match status" value="1"/>
</dbReference>
<proteinExistence type="inferred from homology"/>
<name>A0A382FD57_9ZZZZ</name>
<dbReference type="InterPro" id="IPR023799">
    <property type="entry name" value="RbfA_dom_sf"/>
</dbReference>
<dbReference type="GO" id="GO:0005829">
    <property type="term" value="C:cytosol"/>
    <property type="evidence" value="ECO:0007669"/>
    <property type="project" value="TreeGrafter"/>
</dbReference>